<dbReference type="Gene3D" id="1.10.510.10">
    <property type="entry name" value="Transferase(Phosphotransferase) domain 1"/>
    <property type="match status" value="1"/>
</dbReference>
<dbReference type="GO" id="GO:0016020">
    <property type="term" value="C:membrane"/>
    <property type="evidence" value="ECO:0007669"/>
    <property type="project" value="TreeGrafter"/>
</dbReference>
<dbReference type="PROSITE" id="PS50011">
    <property type="entry name" value="PROTEIN_KINASE_DOM"/>
    <property type="match status" value="1"/>
</dbReference>
<dbReference type="GO" id="GO:0005776">
    <property type="term" value="C:autophagosome"/>
    <property type="evidence" value="ECO:0007669"/>
    <property type="project" value="TreeGrafter"/>
</dbReference>
<comment type="similarity">
    <text evidence="6">Belongs to the protein kinase superfamily.</text>
</comment>
<dbReference type="PROSITE" id="PS00107">
    <property type="entry name" value="PROTEIN_KINASE_ATP"/>
    <property type="match status" value="1"/>
</dbReference>
<evidence type="ECO:0000256" key="3">
    <source>
        <dbReference type="ARBA" id="ARBA00022777"/>
    </source>
</evidence>
<gene>
    <name evidence="8" type="ORF">EZS28_011330</name>
</gene>
<dbReference type="PANTHER" id="PTHR24348">
    <property type="entry name" value="SERINE/THREONINE-PROTEIN KINASE UNC-51-RELATED"/>
    <property type="match status" value="1"/>
</dbReference>
<keyword evidence="4 5" id="KW-0067">ATP-binding</keyword>
<evidence type="ECO:0000256" key="1">
    <source>
        <dbReference type="ARBA" id="ARBA00022679"/>
    </source>
</evidence>
<organism evidence="8 9">
    <name type="scientific">Streblomastix strix</name>
    <dbReference type="NCBI Taxonomy" id="222440"/>
    <lineage>
        <taxon>Eukaryota</taxon>
        <taxon>Metamonada</taxon>
        <taxon>Preaxostyla</taxon>
        <taxon>Oxymonadida</taxon>
        <taxon>Streblomastigidae</taxon>
        <taxon>Streblomastix</taxon>
    </lineage>
</organism>
<dbReference type="Pfam" id="PF00069">
    <property type="entry name" value="Pkinase"/>
    <property type="match status" value="1"/>
</dbReference>
<keyword evidence="6" id="KW-0723">Serine/threonine-protein kinase</keyword>
<sequence>MDYEEIIRRNQPLVPIRPLGKGSYGCVYLAHSSEFGIIAVKIVEKDKYEKREVDSQIELWENGKGNVFILKYIACFDEYSFPFIITEYANMKTLNVIVKHPQIHLPSYTLRALMKQICMETFLNSKFLFFIYFSKVLGMKSFHASGLIHRDIKCDNILLHSPSGSGRVHVKISDFGFAKKVDLINEQTYLAGTIPFMAPELFQKQSLSTQKVDIYAVGITFLRLLRLKYPVNERNFKEQGEKITSMKSIERPSEIKDDLLWNLLSKLLEFDPNKRITAAEALNNPYFASLEAIADISKEQQDLAQLAIKAEKDGDSNITEFDKDPSCIAAESVIKQFVLTDMKENQFKLQKLEEFEKNLIII</sequence>
<evidence type="ECO:0000256" key="2">
    <source>
        <dbReference type="ARBA" id="ARBA00022741"/>
    </source>
</evidence>
<dbReference type="GO" id="GO:0010506">
    <property type="term" value="P:regulation of autophagy"/>
    <property type="evidence" value="ECO:0007669"/>
    <property type="project" value="InterPro"/>
</dbReference>
<dbReference type="SMART" id="SM00220">
    <property type="entry name" value="S_TKc"/>
    <property type="match status" value="1"/>
</dbReference>
<dbReference type="GO" id="GO:0005829">
    <property type="term" value="C:cytosol"/>
    <property type="evidence" value="ECO:0007669"/>
    <property type="project" value="TreeGrafter"/>
</dbReference>
<dbReference type="GO" id="GO:0005524">
    <property type="term" value="F:ATP binding"/>
    <property type="evidence" value="ECO:0007669"/>
    <property type="project" value="UniProtKB-UniRule"/>
</dbReference>
<comment type="caution">
    <text evidence="8">The sequence shown here is derived from an EMBL/GenBank/DDBJ whole genome shotgun (WGS) entry which is preliminary data.</text>
</comment>
<evidence type="ECO:0000313" key="9">
    <source>
        <dbReference type="Proteomes" id="UP000324800"/>
    </source>
</evidence>
<accession>A0A5J4WDX2</accession>
<dbReference type="InterPro" id="IPR017441">
    <property type="entry name" value="Protein_kinase_ATP_BS"/>
</dbReference>
<dbReference type="InterPro" id="IPR045269">
    <property type="entry name" value="Atg1-like"/>
</dbReference>
<name>A0A5J4WDX2_9EUKA</name>
<dbReference type="GO" id="GO:0000407">
    <property type="term" value="C:phagophore assembly site"/>
    <property type="evidence" value="ECO:0007669"/>
    <property type="project" value="TreeGrafter"/>
</dbReference>
<dbReference type="Proteomes" id="UP000324800">
    <property type="component" value="Unassembled WGS sequence"/>
</dbReference>
<feature type="domain" description="Protein kinase" evidence="7">
    <location>
        <begin position="13"/>
        <end position="287"/>
    </location>
</feature>
<evidence type="ECO:0000313" key="8">
    <source>
        <dbReference type="EMBL" id="KAA6393141.1"/>
    </source>
</evidence>
<keyword evidence="2 5" id="KW-0547">Nucleotide-binding</keyword>
<dbReference type="CDD" id="cd00180">
    <property type="entry name" value="PKc"/>
    <property type="match status" value="1"/>
</dbReference>
<dbReference type="PANTHER" id="PTHR24348:SF22">
    <property type="entry name" value="NON-SPECIFIC SERINE_THREONINE PROTEIN KINASE"/>
    <property type="match status" value="1"/>
</dbReference>
<evidence type="ECO:0000256" key="4">
    <source>
        <dbReference type="ARBA" id="ARBA00022840"/>
    </source>
</evidence>
<dbReference type="GO" id="GO:0004674">
    <property type="term" value="F:protein serine/threonine kinase activity"/>
    <property type="evidence" value="ECO:0007669"/>
    <property type="project" value="UniProtKB-KW"/>
</dbReference>
<dbReference type="GO" id="GO:0000045">
    <property type="term" value="P:autophagosome assembly"/>
    <property type="evidence" value="ECO:0007669"/>
    <property type="project" value="TreeGrafter"/>
</dbReference>
<evidence type="ECO:0000256" key="6">
    <source>
        <dbReference type="RuleBase" id="RU000304"/>
    </source>
</evidence>
<reference evidence="8 9" key="1">
    <citation type="submission" date="2019-03" db="EMBL/GenBank/DDBJ databases">
        <title>Single cell metagenomics reveals metabolic interactions within the superorganism composed of flagellate Streblomastix strix and complex community of Bacteroidetes bacteria on its surface.</title>
        <authorList>
            <person name="Treitli S.C."/>
            <person name="Kolisko M."/>
            <person name="Husnik F."/>
            <person name="Keeling P."/>
            <person name="Hampl V."/>
        </authorList>
    </citation>
    <scope>NUCLEOTIDE SEQUENCE [LARGE SCALE GENOMIC DNA]</scope>
    <source>
        <strain evidence="8">ST1C</strain>
    </source>
</reference>
<proteinExistence type="inferred from homology"/>
<dbReference type="AlphaFoldDB" id="A0A5J4WDX2"/>
<dbReference type="SUPFAM" id="SSF56112">
    <property type="entry name" value="Protein kinase-like (PK-like)"/>
    <property type="match status" value="1"/>
</dbReference>
<evidence type="ECO:0000259" key="7">
    <source>
        <dbReference type="PROSITE" id="PS50011"/>
    </source>
</evidence>
<protein>
    <submittedName>
        <fullName evidence="8">Putative CAMK family protein kinase</fullName>
    </submittedName>
</protein>
<keyword evidence="1" id="KW-0808">Transferase</keyword>
<dbReference type="InterPro" id="IPR000719">
    <property type="entry name" value="Prot_kinase_dom"/>
</dbReference>
<dbReference type="EMBL" id="SNRW01002327">
    <property type="protein sequence ID" value="KAA6393141.1"/>
    <property type="molecule type" value="Genomic_DNA"/>
</dbReference>
<dbReference type="PROSITE" id="PS00108">
    <property type="entry name" value="PROTEIN_KINASE_ST"/>
    <property type="match status" value="1"/>
</dbReference>
<evidence type="ECO:0000256" key="5">
    <source>
        <dbReference type="PROSITE-ProRule" id="PRU10141"/>
    </source>
</evidence>
<keyword evidence="3 8" id="KW-0418">Kinase</keyword>
<dbReference type="InterPro" id="IPR011009">
    <property type="entry name" value="Kinase-like_dom_sf"/>
</dbReference>
<feature type="binding site" evidence="5">
    <location>
        <position position="41"/>
    </location>
    <ligand>
        <name>ATP</name>
        <dbReference type="ChEBI" id="CHEBI:30616"/>
    </ligand>
</feature>
<dbReference type="InterPro" id="IPR008271">
    <property type="entry name" value="Ser/Thr_kinase_AS"/>
</dbReference>